<feature type="transmembrane region" description="Helical" evidence="8">
    <location>
        <begin position="136"/>
        <end position="153"/>
    </location>
</feature>
<feature type="transmembrane region" description="Helical" evidence="8">
    <location>
        <begin position="200"/>
        <end position="219"/>
    </location>
</feature>
<evidence type="ECO:0008006" key="11">
    <source>
        <dbReference type="Google" id="ProtNLM"/>
    </source>
</evidence>
<evidence type="ECO:0000256" key="3">
    <source>
        <dbReference type="ARBA" id="ARBA00022676"/>
    </source>
</evidence>
<feature type="transmembrane region" description="Helical" evidence="8">
    <location>
        <begin position="356"/>
        <end position="375"/>
    </location>
</feature>
<feature type="transmembrane region" description="Helical" evidence="8">
    <location>
        <begin position="297"/>
        <end position="317"/>
    </location>
</feature>
<dbReference type="Proteomes" id="UP000324101">
    <property type="component" value="Chromosome"/>
</dbReference>
<gene>
    <name evidence="9" type="ORF">DEJ51_19850</name>
</gene>
<proteinExistence type="predicted"/>
<keyword evidence="3" id="KW-0328">Glycosyltransferase</keyword>
<evidence type="ECO:0000256" key="6">
    <source>
        <dbReference type="ARBA" id="ARBA00022989"/>
    </source>
</evidence>
<organism evidence="9 10">
    <name type="scientific">Streptomyces venezuelae</name>
    <dbReference type="NCBI Taxonomy" id="54571"/>
    <lineage>
        <taxon>Bacteria</taxon>
        <taxon>Bacillati</taxon>
        <taxon>Actinomycetota</taxon>
        <taxon>Actinomycetes</taxon>
        <taxon>Kitasatosporales</taxon>
        <taxon>Streptomycetaceae</taxon>
        <taxon>Streptomyces</taxon>
    </lineage>
</organism>
<keyword evidence="2" id="KW-1003">Cell membrane</keyword>
<feature type="transmembrane region" description="Helical" evidence="8">
    <location>
        <begin position="329"/>
        <end position="350"/>
    </location>
</feature>
<dbReference type="GO" id="GO:0009103">
    <property type="term" value="P:lipopolysaccharide biosynthetic process"/>
    <property type="evidence" value="ECO:0007669"/>
    <property type="project" value="UniProtKB-ARBA"/>
</dbReference>
<protein>
    <recommendedName>
        <fullName evidence="11">Glycosyltransferase RgtA/B/C/D-like domain-containing protein</fullName>
    </recommendedName>
</protein>
<evidence type="ECO:0000256" key="1">
    <source>
        <dbReference type="ARBA" id="ARBA00004651"/>
    </source>
</evidence>
<evidence type="ECO:0000313" key="9">
    <source>
        <dbReference type="EMBL" id="QES56136.1"/>
    </source>
</evidence>
<feature type="transmembrane region" description="Helical" evidence="8">
    <location>
        <begin position="438"/>
        <end position="457"/>
    </location>
</feature>
<evidence type="ECO:0000256" key="7">
    <source>
        <dbReference type="ARBA" id="ARBA00023136"/>
    </source>
</evidence>
<accession>A0A5P2DM66</accession>
<keyword evidence="5 8" id="KW-0812">Transmembrane</keyword>
<dbReference type="GO" id="GO:0016763">
    <property type="term" value="F:pentosyltransferase activity"/>
    <property type="evidence" value="ECO:0007669"/>
    <property type="project" value="TreeGrafter"/>
</dbReference>
<keyword evidence="4" id="KW-0808">Transferase</keyword>
<keyword evidence="6 8" id="KW-1133">Transmembrane helix</keyword>
<evidence type="ECO:0000256" key="2">
    <source>
        <dbReference type="ARBA" id="ARBA00022475"/>
    </source>
</evidence>
<feature type="transmembrane region" description="Helical" evidence="8">
    <location>
        <begin position="77"/>
        <end position="98"/>
    </location>
</feature>
<feature type="transmembrane region" description="Helical" evidence="8">
    <location>
        <begin position="165"/>
        <end position="194"/>
    </location>
</feature>
<dbReference type="InterPro" id="IPR050297">
    <property type="entry name" value="LipidA_mod_glycosyltrf_83"/>
</dbReference>
<sequence>MVPLALAVGYVLNVLFRLSLVRKLDYPTVNPDEPMYLVMARMLAGRSTTEIPSDQVIPAGYSLLISPALRVTEDPVFAYHLILGINALLSCLVLPLAYWALRRLDVPRAVSYIAACAVTLVPPVVFYSQFGMADTPLPGLVLLWLIGLHGLLLDGGRRRRTWFGLMGAFAAGYCLLTHDRGGVIIALTGLVLLAALVRNWAPRIASALCLAVLAVMFVLKQLMTSWMMSRIDGAKPSEVGNAVFQTLENTRLLRRTIMRVVGHIWYFLTSTWGLGALALLVCVLVVFSARFSRADRVVAFLMVSLLGGIALAAAAGLPNDHRIDTITYARYLSPLVAVYLVVAVAVLYRVRSRKKLVILGAGTVAVVGAFTAVLLHMAQHQWAKSYFILWGLPDATFLSSLWSEDWKHFHAARTTVVALIVFVVLLALRLLGGKRRAALATGAVSVAMAALAGWGTVAITDNVVQPNHDWRYADGAGFLEKAGLRPGDQLVMDRAFRWETRVTLGYEVLDGRVWTRALIVNEAPPAGANVAVLALVDDSAPPTDSWRRVPAGWHVDRHVPEYDFVIWRRD</sequence>
<comment type="subcellular location">
    <subcellularLocation>
        <location evidence="1">Cell membrane</location>
        <topology evidence="1">Multi-pass membrane protein</topology>
    </subcellularLocation>
</comment>
<evidence type="ECO:0000256" key="8">
    <source>
        <dbReference type="SAM" id="Phobius"/>
    </source>
</evidence>
<feature type="transmembrane region" description="Helical" evidence="8">
    <location>
        <begin position="409"/>
        <end position="431"/>
    </location>
</feature>
<dbReference type="PANTHER" id="PTHR33908:SF11">
    <property type="entry name" value="MEMBRANE PROTEIN"/>
    <property type="match status" value="1"/>
</dbReference>
<evidence type="ECO:0000313" key="10">
    <source>
        <dbReference type="Proteomes" id="UP000324101"/>
    </source>
</evidence>
<dbReference type="AlphaFoldDB" id="A0A5P2DM66"/>
<dbReference type="EMBL" id="CP029189">
    <property type="protein sequence ID" value="QES56136.1"/>
    <property type="molecule type" value="Genomic_DNA"/>
</dbReference>
<dbReference type="GO" id="GO:0005886">
    <property type="term" value="C:plasma membrane"/>
    <property type="evidence" value="ECO:0007669"/>
    <property type="project" value="UniProtKB-SubCell"/>
</dbReference>
<feature type="transmembrane region" description="Helical" evidence="8">
    <location>
        <begin position="110"/>
        <end position="130"/>
    </location>
</feature>
<name>A0A5P2DM66_STRVZ</name>
<feature type="transmembrane region" description="Helical" evidence="8">
    <location>
        <begin position="264"/>
        <end position="291"/>
    </location>
</feature>
<evidence type="ECO:0000256" key="4">
    <source>
        <dbReference type="ARBA" id="ARBA00022679"/>
    </source>
</evidence>
<evidence type="ECO:0000256" key="5">
    <source>
        <dbReference type="ARBA" id="ARBA00022692"/>
    </source>
</evidence>
<reference evidence="9 10" key="1">
    <citation type="submission" date="2018-05" db="EMBL/GenBank/DDBJ databases">
        <title>Streptomyces venezuelae.</title>
        <authorList>
            <person name="Kim W."/>
            <person name="Lee N."/>
            <person name="Cho B.-K."/>
        </authorList>
    </citation>
    <scope>NUCLEOTIDE SEQUENCE [LARGE SCALE GENOMIC DNA]</scope>
    <source>
        <strain evidence="9 10">ATCC 21018</strain>
    </source>
</reference>
<keyword evidence="7 8" id="KW-0472">Membrane</keyword>
<dbReference type="PANTHER" id="PTHR33908">
    <property type="entry name" value="MANNOSYLTRANSFERASE YKCB-RELATED"/>
    <property type="match status" value="1"/>
</dbReference>